<protein>
    <submittedName>
        <fullName evidence="2">Uncharacterized protein</fullName>
    </submittedName>
</protein>
<dbReference type="InterPro" id="IPR049198">
    <property type="entry name" value="DUF6865"/>
</dbReference>
<organism evidence="2 3">
    <name type="scientific">Ensete ventricosum</name>
    <name type="common">Abyssinian banana</name>
    <name type="synonym">Musa ensete</name>
    <dbReference type="NCBI Taxonomy" id="4639"/>
    <lineage>
        <taxon>Eukaryota</taxon>
        <taxon>Viridiplantae</taxon>
        <taxon>Streptophyta</taxon>
        <taxon>Embryophyta</taxon>
        <taxon>Tracheophyta</taxon>
        <taxon>Spermatophyta</taxon>
        <taxon>Magnoliopsida</taxon>
        <taxon>Liliopsida</taxon>
        <taxon>Zingiberales</taxon>
        <taxon>Musaceae</taxon>
        <taxon>Ensete</taxon>
    </lineage>
</organism>
<name>A0AAV8P8I9_ENSVE</name>
<accession>A0AAV8P8I9</accession>
<dbReference type="Proteomes" id="UP001222027">
    <property type="component" value="Unassembled WGS sequence"/>
</dbReference>
<dbReference type="Pfam" id="PF21737">
    <property type="entry name" value="DUF6865"/>
    <property type="match status" value="1"/>
</dbReference>
<sequence>MGHHHRRHRPNDEKTDWLSTDAMAAPKTDVSQELARESLIAISQSVPEEEPTSHLLPVNPAGVSIASAKETEETDKYRSELISIASIQSPYV</sequence>
<dbReference type="EMBL" id="JAQQAF010000008">
    <property type="protein sequence ID" value="KAJ8468102.1"/>
    <property type="molecule type" value="Genomic_DNA"/>
</dbReference>
<dbReference type="PANTHER" id="PTHR35282">
    <property type="entry name" value="F5D14.24 PROTEIN"/>
    <property type="match status" value="1"/>
</dbReference>
<feature type="region of interest" description="Disordered" evidence="1">
    <location>
        <begin position="1"/>
        <end position="23"/>
    </location>
</feature>
<dbReference type="PANTHER" id="PTHR35282:SF2">
    <property type="entry name" value="F5D14.24 PROTEIN"/>
    <property type="match status" value="1"/>
</dbReference>
<dbReference type="AlphaFoldDB" id="A0AAV8P8I9"/>
<proteinExistence type="predicted"/>
<keyword evidence="3" id="KW-1185">Reference proteome</keyword>
<comment type="caution">
    <text evidence="2">The sequence shown here is derived from an EMBL/GenBank/DDBJ whole genome shotgun (WGS) entry which is preliminary data.</text>
</comment>
<evidence type="ECO:0000313" key="2">
    <source>
        <dbReference type="EMBL" id="KAJ8468102.1"/>
    </source>
</evidence>
<evidence type="ECO:0000256" key="1">
    <source>
        <dbReference type="SAM" id="MobiDB-lite"/>
    </source>
</evidence>
<evidence type="ECO:0000313" key="3">
    <source>
        <dbReference type="Proteomes" id="UP001222027"/>
    </source>
</evidence>
<reference evidence="2 3" key="1">
    <citation type="submission" date="2022-12" db="EMBL/GenBank/DDBJ databases">
        <title>Chromosome-scale assembly of the Ensete ventricosum genome.</title>
        <authorList>
            <person name="Dussert Y."/>
            <person name="Stocks J."/>
            <person name="Wendawek A."/>
            <person name="Woldeyes F."/>
            <person name="Nichols R.A."/>
            <person name="Borrell J.S."/>
        </authorList>
    </citation>
    <scope>NUCLEOTIDE SEQUENCE [LARGE SCALE GENOMIC DNA]</scope>
    <source>
        <strain evidence="3">cv. Maze</strain>
        <tissue evidence="2">Seeds</tissue>
    </source>
</reference>
<gene>
    <name evidence="2" type="ORF">OPV22_030654</name>
</gene>